<dbReference type="Proteomes" id="UP000619238">
    <property type="component" value="Unassembled WGS sequence"/>
</dbReference>
<dbReference type="InterPro" id="IPR003594">
    <property type="entry name" value="HATPase_dom"/>
</dbReference>
<dbReference type="InterPro" id="IPR013105">
    <property type="entry name" value="TPR_2"/>
</dbReference>
<keyword evidence="7" id="KW-0902">Two-component regulatory system</keyword>
<keyword evidence="9" id="KW-0812">Transmembrane</keyword>
<dbReference type="InterPro" id="IPR011990">
    <property type="entry name" value="TPR-like_helical_dom_sf"/>
</dbReference>
<dbReference type="EC" id="2.7.13.3" evidence="2"/>
<evidence type="ECO:0000259" key="10">
    <source>
        <dbReference type="Pfam" id="PF02518"/>
    </source>
</evidence>
<comment type="catalytic activity">
    <reaction evidence="1">
        <text>ATP + protein L-histidine = ADP + protein N-phospho-L-histidine.</text>
        <dbReference type="EC" id="2.7.13.3"/>
    </reaction>
</comment>
<dbReference type="Pfam" id="PF02518">
    <property type="entry name" value="HATPase_c"/>
    <property type="match status" value="1"/>
</dbReference>
<evidence type="ECO:0000256" key="5">
    <source>
        <dbReference type="ARBA" id="ARBA00022777"/>
    </source>
</evidence>
<keyword evidence="9" id="KW-0472">Membrane</keyword>
<dbReference type="Gene3D" id="3.30.565.10">
    <property type="entry name" value="Histidine kinase-like ATPase, C-terminal domain"/>
    <property type="match status" value="1"/>
</dbReference>
<keyword evidence="6 8" id="KW-0802">TPR repeat</keyword>
<dbReference type="SMART" id="SM00028">
    <property type="entry name" value="TPR"/>
    <property type="match status" value="4"/>
</dbReference>
<organism evidence="11 12">
    <name type="scientific">Kordia aestuariivivens</name>
    <dbReference type="NCBI Taxonomy" id="2759037"/>
    <lineage>
        <taxon>Bacteria</taxon>
        <taxon>Pseudomonadati</taxon>
        <taxon>Bacteroidota</taxon>
        <taxon>Flavobacteriia</taxon>
        <taxon>Flavobacteriales</taxon>
        <taxon>Flavobacteriaceae</taxon>
        <taxon>Kordia</taxon>
    </lineage>
</organism>
<dbReference type="PANTHER" id="PTHR24421:SF10">
    <property type="entry name" value="NITRATE_NITRITE SENSOR PROTEIN NARQ"/>
    <property type="match status" value="1"/>
</dbReference>
<dbReference type="EMBL" id="JACGWS010000017">
    <property type="protein sequence ID" value="MBC8757151.1"/>
    <property type="molecule type" value="Genomic_DNA"/>
</dbReference>
<dbReference type="SUPFAM" id="SSF48452">
    <property type="entry name" value="TPR-like"/>
    <property type="match status" value="2"/>
</dbReference>
<keyword evidence="4" id="KW-0677">Repeat</keyword>
<dbReference type="CDD" id="cd16917">
    <property type="entry name" value="HATPase_UhpB-NarQ-NarX-like"/>
    <property type="match status" value="1"/>
</dbReference>
<reference evidence="11 12" key="1">
    <citation type="submission" date="2020-07" db="EMBL/GenBank/DDBJ databases">
        <title>Description of Kordia aestuariivivens sp. nov., isolated from a tidal flat.</title>
        <authorList>
            <person name="Park S."/>
            <person name="Yoon J.-H."/>
        </authorList>
    </citation>
    <scope>NUCLEOTIDE SEQUENCE [LARGE SCALE GENOMIC DNA]</scope>
    <source>
        <strain evidence="11 12">YSTF-M3</strain>
    </source>
</reference>
<evidence type="ECO:0000256" key="4">
    <source>
        <dbReference type="ARBA" id="ARBA00022737"/>
    </source>
</evidence>
<comment type="caution">
    <text evidence="11">The sequence shown here is derived from an EMBL/GenBank/DDBJ whole genome shotgun (WGS) entry which is preliminary data.</text>
</comment>
<dbReference type="InterPro" id="IPR036890">
    <property type="entry name" value="HATPase_C_sf"/>
</dbReference>
<evidence type="ECO:0000256" key="9">
    <source>
        <dbReference type="SAM" id="Phobius"/>
    </source>
</evidence>
<keyword evidence="5" id="KW-0418">Kinase</keyword>
<dbReference type="Gene3D" id="1.25.40.10">
    <property type="entry name" value="Tetratricopeptide repeat domain"/>
    <property type="match status" value="2"/>
</dbReference>
<dbReference type="Pfam" id="PF07719">
    <property type="entry name" value="TPR_2"/>
    <property type="match status" value="1"/>
</dbReference>
<evidence type="ECO:0000256" key="6">
    <source>
        <dbReference type="ARBA" id="ARBA00022803"/>
    </source>
</evidence>
<name>A0ABR7QF20_9FLAO</name>
<evidence type="ECO:0000256" key="3">
    <source>
        <dbReference type="ARBA" id="ARBA00022679"/>
    </source>
</evidence>
<evidence type="ECO:0000256" key="8">
    <source>
        <dbReference type="PROSITE-ProRule" id="PRU00339"/>
    </source>
</evidence>
<feature type="domain" description="Histidine kinase/HSP90-like ATPase" evidence="10">
    <location>
        <begin position="472"/>
        <end position="556"/>
    </location>
</feature>
<dbReference type="InterPro" id="IPR050482">
    <property type="entry name" value="Sensor_HK_TwoCompSys"/>
</dbReference>
<dbReference type="SUPFAM" id="SSF55874">
    <property type="entry name" value="ATPase domain of HSP90 chaperone/DNA topoisomerase II/histidine kinase"/>
    <property type="match status" value="1"/>
</dbReference>
<dbReference type="InterPro" id="IPR019734">
    <property type="entry name" value="TPR_rpt"/>
</dbReference>
<feature type="repeat" description="TPR" evidence="8">
    <location>
        <begin position="114"/>
        <end position="147"/>
    </location>
</feature>
<evidence type="ECO:0000313" key="12">
    <source>
        <dbReference type="Proteomes" id="UP000619238"/>
    </source>
</evidence>
<dbReference type="PROSITE" id="PS50005">
    <property type="entry name" value="TPR"/>
    <property type="match status" value="1"/>
</dbReference>
<evidence type="ECO:0000256" key="7">
    <source>
        <dbReference type="ARBA" id="ARBA00023012"/>
    </source>
</evidence>
<dbReference type="RefSeq" id="WP_187564195.1">
    <property type="nucleotide sequence ID" value="NZ_JACGWS010000017.1"/>
</dbReference>
<sequence length="559" mass="65050">MKNNTNSFLFFLIIIFFMGSQSLLGQRKNDSIPYYVKKSQNFNNASDLIEAKTFFETELNSIEKDDPYILYFKYNLASIEKNMSNYEEAENLLVSILEEIDLFTDPEYKAQYQKSAFNLLGNIYREQKNKEKAIELFNRAIQRSGSALDSAVIYNNISNIYREFNEVENAKNELVNAYNLFPRFKDTLEKARILDNLGYIYTKLDSTFLGLKLIKRGLRLREEVGINTEMFASYHKLTKYYHDQGNDTISRFYANKVYELSQKIKTPNFEEDALGLQMELHSDPRVRRYKKLNDSLSKIKFNNNNYAIYKYDISELERQVFQEKSNKEQQKSKTLLFAFLGGLILIIAVFLIILQRNRNKRHTLTQIHKTERNLSKKVHDELGNDIFYLMNQIQTNPASLLEKEGLQVLNGLNDIYVKARDISKTYTTIDTNKGYHDELLSLLNSFGNDSTKIVTNEIAIDFWYSVSKLKKEQVYRVLQELLTNMKKHSEASLVGITFTKIKKNIIIKYVDNGKGTTKANTLLKNGLANVENRIAEINGTITFETSPENGFKTEIRFIQ</sequence>
<evidence type="ECO:0000256" key="2">
    <source>
        <dbReference type="ARBA" id="ARBA00012438"/>
    </source>
</evidence>
<keyword evidence="3" id="KW-0808">Transferase</keyword>
<proteinExistence type="predicted"/>
<accession>A0ABR7QF20</accession>
<evidence type="ECO:0000313" key="11">
    <source>
        <dbReference type="EMBL" id="MBC8757151.1"/>
    </source>
</evidence>
<protein>
    <recommendedName>
        <fullName evidence="2">histidine kinase</fullName>
        <ecNumber evidence="2">2.7.13.3</ecNumber>
    </recommendedName>
</protein>
<keyword evidence="12" id="KW-1185">Reference proteome</keyword>
<keyword evidence="9" id="KW-1133">Transmembrane helix</keyword>
<evidence type="ECO:0000256" key="1">
    <source>
        <dbReference type="ARBA" id="ARBA00000085"/>
    </source>
</evidence>
<feature type="transmembrane region" description="Helical" evidence="9">
    <location>
        <begin position="335"/>
        <end position="354"/>
    </location>
</feature>
<dbReference type="PANTHER" id="PTHR24421">
    <property type="entry name" value="NITRATE/NITRITE SENSOR PROTEIN NARX-RELATED"/>
    <property type="match status" value="1"/>
</dbReference>
<gene>
    <name evidence="11" type="ORF">H2O64_20950</name>
</gene>